<dbReference type="EMBL" id="JAWCTQ010000011">
    <property type="protein sequence ID" value="MDT9682739.1"/>
    <property type="molecule type" value="Genomic_DNA"/>
</dbReference>
<feature type="compositionally biased region" description="Pro residues" evidence="1">
    <location>
        <begin position="237"/>
        <end position="247"/>
    </location>
</feature>
<accession>A0ABU3QIZ0</accession>
<evidence type="ECO:0000313" key="2">
    <source>
        <dbReference type="EMBL" id="MDT9682739.1"/>
    </source>
</evidence>
<feature type="compositionally biased region" description="Gly residues" evidence="1">
    <location>
        <begin position="186"/>
        <end position="230"/>
    </location>
</feature>
<sequence length="531" mass="52854">MTEHHPTGAIGAFARWLRGLTALLDPDGGWYGTFRRRDPHGTRACLDGTDVPPWDVVESLLHDVAALHGVAAARERAGRARHLHAEAAAAHDRRPGGGAALEAGLRLAVRERAYAARRGREVTDLLAAVPGGTPEAGRLANELAWLRDDHARAASRVAELRARLASLPRSPEHPGTLPGPEPGPGSDPGGGFGPGPGSGVGLGPGPGDGLGSGPGPGVGLGPGVGAGPGPARGLDPGPGPGPGPGSGPVPGAGRVPEDAPGAAAGPVTGPAPAAAPGRAAPAGKGARGRARGARYAWPDAPDGDGDAARPDAQAGPPGLAVPVPVASPRGARFGGGGGGREGAPAPGAAAPDGDEAERALVRDAVARLVGLRARGRSGEAHALLCEAALWPASRLPPLAAELDRAGLAADWATLLWEAASLPSGRLAALAGALTAAGRDRDARQLLRQGVARPPAETAGAVLALYGEGRAADARVLVEAFVGARPPEEAARFAAEDPHRLVPEVLAAVRAAAPAREPAFVHALRVAGLVTR</sequence>
<evidence type="ECO:0000256" key="1">
    <source>
        <dbReference type="SAM" id="MobiDB-lite"/>
    </source>
</evidence>
<feature type="region of interest" description="Disordered" evidence="1">
    <location>
        <begin position="166"/>
        <end position="355"/>
    </location>
</feature>
<feature type="compositionally biased region" description="Low complexity" evidence="1">
    <location>
        <begin position="251"/>
        <end position="284"/>
    </location>
</feature>
<comment type="caution">
    <text evidence="2">The sequence shown here is derived from an EMBL/GenBank/DDBJ whole genome shotgun (WGS) entry which is preliminary data.</text>
</comment>
<evidence type="ECO:0000313" key="3">
    <source>
        <dbReference type="Proteomes" id="UP001250181"/>
    </source>
</evidence>
<name>A0ABU3QIZ0_9ACTN</name>
<proteinExistence type="predicted"/>
<dbReference type="Proteomes" id="UP001250181">
    <property type="component" value="Unassembled WGS sequence"/>
</dbReference>
<evidence type="ECO:0008006" key="4">
    <source>
        <dbReference type="Google" id="ProtNLM"/>
    </source>
</evidence>
<protein>
    <recommendedName>
        <fullName evidence="4">UL36 very large tegument protein</fullName>
    </recommendedName>
</protein>
<feature type="compositionally biased region" description="Low complexity" evidence="1">
    <location>
        <begin position="342"/>
        <end position="351"/>
    </location>
</feature>
<dbReference type="RefSeq" id="WP_315877818.1">
    <property type="nucleotide sequence ID" value="NZ_JAWCTQ010000011.1"/>
</dbReference>
<organism evidence="2 3">
    <name type="scientific">Streptomyces tamarix</name>
    <dbReference type="NCBI Taxonomy" id="3078565"/>
    <lineage>
        <taxon>Bacteria</taxon>
        <taxon>Bacillati</taxon>
        <taxon>Actinomycetota</taxon>
        <taxon>Actinomycetes</taxon>
        <taxon>Kitasatosporales</taxon>
        <taxon>Streptomycetaceae</taxon>
        <taxon>Streptomyces</taxon>
    </lineage>
</organism>
<gene>
    <name evidence="2" type="ORF">RND61_11755</name>
</gene>
<feature type="compositionally biased region" description="Low complexity" evidence="1">
    <location>
        <begin position="310"/>
        <end position="331"/>
    </location>
</feature>
<feature type="compositionally biased region" description="Gly residues" evidence="1">
    <location>
        <begin position="332"/>
        <end position="341"/>
    </location>
</feature>
<reference evidence="2 3" key="1">
    <citation type="submission" date="2023-09" db="EMBL/GenBank/DDBJ databases">
        <title>Streptomyces sp. nov.: A antagonism against Alternaria gaisen Producing Streptochlin, Isolated from Tamarix root soil.</title>
        <authorList>
            <person name="Chen Y."/>
        </authorList>
    </citation>
    <scope>NUCLEOTIDE SEQUENCE [LARGE SCALE GENOMIC DNA]</scope>
    <source>
        <strain evidence="2 3">TRM76323</strain>
    </source>
</reference>
<keyword evidence="3" id="KW-1185">Reference proteome</keyword>